<dbReference type="InterPro" id="IPR006619">
    <property type="entry name" value="PGRP_domain_met/bac"/>
</dbReference>
<feature type="domain" description="N-acetylmuramoyl-L-alanine amidase" evidence="1">
    <location>
        <begin position="64"/>
        <end position="205"/>
    </location>
</feature>
<dbReference type="InterPro" id="IPR036505">
    <property type="entry name" value="Amidase/PGRP_sf"/>
</dbReference>
<protein>
    <submittedName>
        <fullName evidence="3">Uncharacterized protein</fullName>
    </submittedName>
</protein>
<dbReference type="GO" id="GO:0009253">
    <property type="term" value="P:peptidoglycan catabolic process"/>
    <property type="evidence" value="ECO:0007669"/>
    <property type="project" value="InterPro"/>
</dbReference>
<dbReference type="InterPro" id="IPR036812">
    <property type="entry name" value="NAD(P)_OxRdtase_dom_sf"/>
</dbReference>
<evidence type="ECO:0000313" key="3">
    <source>
        <dbReference type="EMBL" id="CAD7409345.1"/>
    </source>
</evidence>
<organism evidence="3">
    <name type="scientific">Timema cristinae</name>
    <name type="common">Walking stick</name>
    <dbReference type="NCBI Taxonomy" id="61476"/>
    <lineage>
        <taxon>Eukaryota</taxon>
        <taxon>Metazoa</taxon>
        <taxon>Ecdysozoa</taxon>
        <taxon>Arthropoda</taxon>
        <taxon>Hexapoda</taxon>
        <taxon>Insecta</taxon>
        <taxon>Pterygota</taxon>
        <taxon>Neoptera</taxon>
        <taxon>Polyneoptera</taxon>
        <taxon>Phasmatodea</taxon>
        <taxon>Timematodea</taxon>
        <taxon>Timematoidea</taxon>
        <taxon>Timematidae</taxon>
        <taxon>Timema</taxon>
    </lineage>
</organism>
<sequence>MRSDVTYSNVYLLGRRSASSAITDRGEKGVGGGAGDEATLTVVDDPVNSLCPNTISRAEWGARAPAAEPQPLAVSPVPYVVVHHGGIKEYCYDQNTCSAIVRSYQNYHIDTNGWNDIGYSFVIGEDGQVYEGRGWDFVGAHAPGYNTQSIGICVIGDFSGPATQSRTAQHFSGGVLSVFLKASGYTSPQHTAPARMNRRESIAPHFCGAVRGGPSQFPRARGLGVRMPTILEAAFNAKSLCTRGCDTGANQPVKIYDRRLTMPCKTDTASIESTINTALEVGYRHFDTAYFYNNEAEMGKAFKKLFDSGKFKREELFIVTKLPPTGNRASSVEKYIKLSLKALQLDYVDLYLIHNPVGNKEAEAKPDKLSIMELDMDTDLISLWKAMEQQVDAGRARSIGVSNFNANQVKRIVQAARIIPANNQVELHLYFQRKELAAFCKALDVTICAYAPLGSPAFPEFYSNVMKGDAKKYVFNMFKLRGSVIHIKT</sequence>
<dbReference type="SMART" id="SM00644">
    <property type="entry name" value="Ami_2"/>
    <property type="match status" value="1"/>
</dbReference>
<dbReference type="Pfam" id="PF00248">
    <property type="entry name" value="Aldo_ket_red"/>
    <property type="match status" value="1"/>
</dbReference>
<dbReference type="GO" id="GO:0008745">
    <property type="term" value="F:N-acetylmuramoyl-L-alanine amidase activity"/>
    <property type="evidence" value="ECO:0007669"/>
    <property type="project" value="InterPro"/>
</dbReference>
<dbReference type="InterPro" id="IPR002502">
    <property type="entry name" value="Amidase_domain"/>
</dbReference>
<evidence type="ECO:0000259" key="2">
    <source>
        <dbReference type="SMART" id="SM00701"/>
    </source>
</evidence>
<dbReference type="AlphaFoldDB" id="A0A7R9D951"/>
<dbReference type="SUPFAM" id="SSF55846">
    <property type="entry name" value="N-acetylmuramoyl-L-alanine amidase-like"/>
    <property type="match status" value="1"/>
</dbReference>
<accession>A0A7R9D951</accession>
<name>A0A7R9D951_TIMCR</name>
<dbReference type="InterPro" id="IPR018170">
    <property type="entry name" value="Aldo/ket_reductase_CS"/>
</dbReference>
<dbReference type="Gene3D" id="3.40.80.10">
    <property type="entry name" value="Peptidoglycan recognition protein-like"/>
    <property type="match status" value="1"/>
</dbReference>
<dbReference type="Pfam" id="PF01510">
    <property type="entry name" value="Amidase_2"/>
    <property type="match status" value="1"/>
</dbReference>
<reference evidence="3" key="1">
    <citation type="submission" date="2020-11" db="EMBL/GenBank/DDBJ databases">
        <authorList>
            <person name="Tran Van P."/>
        </authorList>
    </citation>
    <scope>NUCLEOTIDE SEQUENCE</scope>
</reference>
<dbReference type="PANTHER" id="PTHR11732">
    <property type="entry name" value="ALDO/KETO REDUCTASE"/>
    <property type="match status" value="1"/>
</dbReference>
<dbReference type="InterPro" id="IPR023210">
    <property type="entry name" value="NADP_OxRdtase_dom"/>
</dbReference>
<dbReference type="SUPFAM" id="SSF51430">
    <property type="entry name" value="NAD(P)-linked oxidoreductase"/>
    <property type="match status" value="1"/>
</dbReference>
<dbReference type="SMART" id="SM00701">
    <property type="entry name" value="PGRP"/>
    <property type="match status" value="1"/>
</dbReference>
<dbReference type="GO" id="GO:0008270">
    <property type="term" value="F:zinc ion binding"/>
    <property type="evidence" value="ECO:0007669"/>
    <property type="project" value="InterPro"/>
</dbReference>
<evidence type="ECO:0000259" key="1">
    <source>
        <dbReference type="SMART" id="SM00644"/>
    </source>
</evidence>
<dbReference type="PROSITE" id="PS00798">
    <property type="entry name" value="ALDOKETO_REDUCTASE_1"/>
    <property type="match status" value="1"/>
</dbReference>
<gene>
    <name evidence="3" type="ORF">TCEB3V08_LOCUS9975</name>
</gene>
<dbReference type="PROSITE" id="PS00062">
    <property type="entry name" value="ALDOKETO_REDUCTASE_2"/>
    <property type="match status" value="1"/>
</dbReference>
<dbReference type="Gene3D" id="3.20.20.100">
    <property type="entry name" value="NADP-dependent oxidoreductase domain"/>
    <property type="match status" value="1"/>
</dbReference>
<dbReference type="EMBL" id="OC321055">
    <property type="protein sequence ID" value="CAD7409345.1"/>
    <property type="molecule type" value="Genomic_DNA"/>
</dbReference>
<proteinExistence type="predicted"/>
<dbReference type="GO" id="GO:0016491">
    <property type="term" value="F:oxidoreductase activity"/>
    <property type="evidence" value="ECO:0007669"/>
    <property type="project" value="InterPro"/>
</dbReference>
<dbReference type="CDD" id="cd06583">
    <property type="entry name" value="PGRP"/>
    <property type="match status" value="1"/>
</dbReference>
<feature type="domain" description="Peptidoglycan recognition protein family" evidence="2">
    <location>
        <begin position="52"/>
        <end position="194"/>
    </location>
</feature>
<dbReference type="PRINTS" id="PR00069">
    <property type="entry name" value="ALDKETRDTASE"/>
</dbReference>
<dbReference type="InterPro" id="IPR020471">
    <property type="entry name" value="AKR"/>
</dbReference>